<dbReference type="InterPro" id="IPR017927">
    <property type="entry name" value="FAD-bd_FR_type"/>
</dbReference>
<dbReference type="InterPro" id="IPR003097">
    <property type="entry name" value="CysJ-like_FAD-binding"/>
</dbReference>
<organism evidence="13 14">
    <name type="scientific">Sphingosinicella rhizophila</name>
    <dbReference type="NCBI Taxonomy" id="3050082"/>
    <lineage>
        <taxon>Bacteria</taxon>
        <taxon>Pseudomonadati</taxon>
        <taxon>Pseudomonadota</taxon>
        <taxon>Alphaproteobacteria</taxon>
        <taxon>Sphingomonadales</taxon>
        <taxon>Sphingosinicellaceae</taxon>
        <taxon>Sphingosinicella</taxon>
    </lineage>
</organism>
<dbReference type="Pfam" id="PF00667">
    <property type="entry name" value="FAD_binding_1"/>
    <property type="match status" value="1"/>
</dbReference>
<dbReference type="Gene3D" id="1.20.990.10">
    <property type="entry name" value="NADPH-cytochrome p450 Reductase, Chain A, domain 3"/>
    <property type="match status" value="1"/>
</dbReference>
<keyword evidence="4 10" id="KW-0288">FMN</keyword>
<dbReference type="Gene3D" id="3.40.50.80">
    <property type="entry name" value="Nucleotide-binding domain of ferredoxin-NADP reductase (FNR) module"/>
    <property type="match status" value="1"/>
</dbReference>
<evidence type="ECO:0000256" key="3">
    <source>
        <dbReference type="ARBA" id="ARBA00022630"/>
    </source>
</evidence>
<keyword evidence="2 10" id="KW-0028">Amino-acid biosynthesis</keyword>
<reference evidence="13 14" key="1">
    <citation type="submission" date="2023-05" db="EMBL/GenBank/DDBJ databases">
        <authorList>
            <person name="Guo Y."/>
        </authorList>
    </citation>
    <scope>NUCLEOTIDE SEQUENCE [LARGE SCALE GENOMIC DNA]</scope>
    <source>
        <strain evidence="13 14">GR2756</strain>
    </source>
</reference>
<feature type="domain" description="FAD-binding FR-type" evidence="12">
    <location>
        <begin position="240"/>
        <end position="457"/>
    </location>
</feature>
<evidence type="ECO:0000256" key="7">
    <source>
        <dbReference type="ARBA" id="ARBA00022982"/>
    </source>
</evidence>
<dbReference type="CDD" id="cd06199">
    <property type="entry name" value="SiR"/>
    <property type="match status" value="1"/>
</dbReference>
<dbReference type="Proteomes" id="UP001259572">
    <property type="component" value="Unassembled WGS sequence"/>
</dbReference>
<protein>
    <recommendedName>
        <fullName evidence="10">Sulfite reductase [NADPH] flavoprotein alpha-component</fullName>
        <shortName evidence="10">SiR-FP</shortName>
        <ecNumber evidence="10">1.8.1.2</ecNumber>
    </recommendedName>
</protein>
<keyword evidence="5 10" id="KW-0274">FAD</keyword>
<dbReference type="PIRSF" id="PIRSF000207">
    <property type="entry name" value="SiR-FP_CysJ"/>
    <property type="match status" value="1"/>
</dbReference>
<keyword evidence="7 10" id="KW-0249">Electron transport</keyword>
<evidence type="ECO:0000256" key="9">
    <source>
        <dbReference type="ARBA" id="ARBA00023192"/>
    </source>
</evidence>
<dbReference type="GO" id="GO:0004783">
    <property type="term" value="F:sulfite reductase (NADPH) activity"/>
    <property type="evidence" value="ECO:0007669"/>
    <property type="project" value="UniProtKB-EC"/>
</dbReference>
<evidence type="ECO:0000313" key="13">
    <source>
        <dbReference type="EMBL" id="MDT9597398.1"/>
    </source>
</evidence>
<dbReference type="InterPro" id="IPR001709">
    <property type="entry name" value="Flavoprot_Pyr_Nucl_cyt_Rdtase"/>
</dbReference>
<keyword evidence="3 10" id="KW-0285">Flavoprotein</keyword>
<keyword evidence="6 10" id="KW-0521">NADP</keyword>
<evidence type="ECO:0000313" key="14">
    <source>
        <dbReference type="Proteomes" id="UP001259572"/>
    </source>
</evidence>
<evidence type="ECO:0000256" key="10">
    <source>
        <dbReference type="PIRNR" id="PIRNR000207"/>
    </source>
</evidence>
<comment type="cofactor">
    <cofactor evidence="10">
        <name>FAD</name>
        <dbReference type="ChEBI" id="CHEBI:57692"/>
    </cofactor>
    <text evidence="10">Binds 1 FAD per subunit.</text>
</comment>
<evidence type="ECO:0000256" key="1">
    <source>
        <dbReference type="ARBA" id="ARBA00022448"/>
    </source>
</evidence>
<dbReference type="EMBL" id="JAVUPU010000001">
    <property type="protein sequence ID" value="MDT9597398.1"/>
    <property type="molecule type" value="Genomic_DNA"/>
</dbReference>
<evidence type="ECO:0000256" key="6">
    <source>
        <dbReference type="ARBA" id="ARBA00022857"/>
    </source>
</evidence>
<dbReference type="PANTHER" id="PTHR19384">
    <property type="entry name" value="NITRIC OXIDE SYNTHASE-RELATED"/>
    <property type="match status" value="1"/>
</dbReference>
<dbReference type="InterPro" id="IPR008254">
    <property type="entry name" value="Flavodoxin/NO_synth"/>
</dbReference>
<keyword evidence="14" id="KW-1185">Reference proteome</keyword>
<comment type="pathway">
    <text evidence="10">Sulfur metabolism; hydrogen sulfide biosynthesis; hydrogen sulfide from sulfite (NADPH route): step 1/1.</text>
</comment>
<dbReference type="InterPro" id="IPR039261">
    <property type="entry name" value="FNR_nucleotide-bd"/>
</dbReference>
<dbReference type="InterPro" id="IPR010199">
    <property type="entry name" value="CysJ"/>
</dbReference>
<evidence type="ECO:0000256" key="2">
    <source>
        <dbReference type="ARBA" id="ARBA00022605"/>
    </source>
</evidence>
<keyword evidence="8 10" id="KW-0560">Oxidoreductase</keyword>
<accession>A0ABU3Q1X6</accession>
<dbReference type="PRINTS" id="PR00371">
    <property type="entry name" value="FPNCR"/>
</dbReference>
<comment type="function">
    <text evidence="10">Component of the sulfite reductase complex that catalyzes the 6-electron reduction of sulfite to sulfide. This is one of several activities required for the biosynthesis of L-cysteine from sulfate. The flavoprotein component catalyzes the electron flow from NADPH -&gt; FAD -&gt; FMN to the hemoprotein component.</text>
</comment>
<comment type="caution">
    <text evidence="13">The sequence shown here is derived from an EMBL/GenBank/DDBJ whole genome shotgun (WGS) entry which is preliminary data.</text>
</comment>
<dbReference type="PANTHER" id="PTHR19384:SF128">
    <property type="entry name" value="NADPH OXIDOREDUCTASE A"/>
    <property type="match status" value="1"/>
</dbReference>
<evidence type="ECO:0000256" key="4">
    <source>
        <dbReference type="ARBA" id="ARBA00022643"/>
    </source>
</evidence>
<keyword evidence="1 10" id="KW-0813">Transport</keyword>
<gene>
    <name evidence="13" type="ORF">RQX22_00340</name>
</gene>
<evidence type="ECO:0000259" key="11">
    <source>
        <dbReference type="PROSITE" id="PS50902"/>
    </source>
</evidence>
<sequence length="607" mass="66119">MTVREVFPEGPLTPEQWQHVQALSRVVGSDQARWLSGYFAGFDAALVRLGQGEVALAAPGAVPAASGRTLTILYGTETGNSTELAKALAAAAAGRGLSAEVVDMANYKPRRLKEEQDVLVVVSTYGEGDPPQPAVGFFEFIEGHKAPKLDGVRFTVLALGDSTYEFYCEAGKRLDRRFEELGAKRLLPRVDCDIDYEEPAAAWSAEIVDLLAAELAELPAQASPFAAVPVAAAASAYDKRNPFEAKIIDNIVIVGRGSSKETRHIELDLDGSGLSYEPGDAVGIVARNDPAAVGALIEAAGLAADAPVTIKSETKTLGEALERNYEIMIASPRFIDQWAGLSGAAELERLRAPENAKERLAFLEGHHVVDIVRKFPLPGIDGAGLIAGLRPLQPRLYSIASSQAVTGDEVHITLAPVRYDLHGEGRSGVASAHLCDRIELGETLPVYIQANPHFRLPAGDAPIIMIGAGTGVAPYRAFLQQREADGHGGRSWLFFGERNFRSDFLYQIEWQSWLKEEVLTRMDVAFSRDRADKTYVQHRMLERAADFYAWLEEGAHVYVCGDATHMAPDVHDTLIRIVESQSGGGRDAAEDYVRKLQADHRYQRDVY</sequence>
<comment type="cofactor">
    <cofactor evidence="10">
        <name>FMN</name>
        <dbReference type="ChEBI" id="CHEBI:58210"/>
    </cofactor>
    <text evidence="10">Binds 1 FMN per subunit.</text>
</comment>
<dbReference type="RefSeq" id="WP_315722594.1">
    <property type="nucleotide sequence ID" value="NZ_JAVUPU010000001.1"/>
</dbReference>
<dbReference type="InterPro" id="IPR001433">
    <property type="entry name" value="OxRdtase_FAD/NAD-bd"/>
</dbReference>
<dbReference type="Gene3D" id="2.40.30.10">
    <property type="entry name" value="Translation factors"/>
    <property type="match status" value="1"/>
</dbReference>
<proteinExistence type="predicted"/>
<dbReference type="InterPro" id="IPR023173">
    <property type="entry name" value="NADPH_Cyt_P450_Rdtase_alpha"/>
</dbReference>
<evidence type="ECO:0000256" key="8">
    <source>
        <dbReference type="ARBA" id="ARBA00023002"/>
    </source>
</evidence>
<evidence type="ECO:0000259" key="12">
    <source>
        <dbReference type="PROSITE" id="PS51384"/>
    </source>
</evidence>
<dbReference type="Pfam" id="PF00258">
    <property type="entry name" value="Flavodoxin_1"/>
    <property type="match status" value="1"/>
</dbReference>
<name>A0ABU3Q1X6_9SPHN</name>
<dbReference type="InterPro" id="IPR017938">
    <property type="entry name" value="Riboflavin_synthase-like_b-brl"/>
</dbReference>
<dbReference type="Gene3D" id="3.40.50.360">
    <property type="match status" value="1"/>
</dbReference>
<dbReference type="InterPro" id="IPR029039">
    <property type="entry name" value="Flavoprotein-like_sf"/>
</dbReference>
<dbReference type="SUPFAM" id="SSF63380">
    <property type="entry name" value="Riboflavin synthase domain-like"/>
    <property type="match status" value="1"/>
</dbReference>
<dbReference type="PROSITE" id="PS51384">
    <property type="entry name" value="FAD_FR"/>
    <property type="match status" value="1"/>
</dbReference>
<comment type="catalytic activity">
    <reaction evidence="10">
        <text>hydrogen sulfide + 3 NADP(+) + 3 H2O = sulfite + 3 NADPH + 4 H(+)</text>
        <dbReference type="Rhea" id="RHEA:13801"/>
        <dbReference type="ChEBI" id="CHEBI:15377"/>
        <dbReference type="ChEBI" id="CHEBI:15378"/>
        <dbReference type="ChEBI" id="CHEBI:17359"/>
        <dbReference type="ChEBI" id="CHEBI:29919"/>
        <dbReference type="ChEBI" id="CHEBI:57783"/>
        <dbReference type="ChEBI" id="CHEBI:58349"/>
        <dbReference type="EC" id="1.8.1.2"/>
    </reaction>
</comment>
<evidence type="ECO:0000256" key="5">
    <source>
        <dbReference type="ARBA" id="ARBA00022827"/>
    </source>
</evidence>
<dbReference type="SUPFAM" id="SSF52343">
    <property type="entry name" value="Ferredoxin reductase-like, C-terminal NADP-linked domain"/>
    <property type="match status" value="1"/>
</dbReference>
<dbReference type="PROSITE" id="PS50902">
    <property type="entry name" value="FLAVODOXIN_LIKE"/>
    <property type="match status" value="1"/>
</dbReference>
<keyword evidence="9 10" id="KW-0198">Cysteine biosynthesis</keyword>
<dbReference type="NCBIfam" id="TIGR01931">
    <property type="entry name" value="cysJ"/>
    <property type="match status" value="1"/>
</dbReference>
<dbReference type="SUPFAM" id="SSF52218">
    <property type="entry name" value="Flavoproteins"/>
    <property type="match status" value="1"/>
</dbReference>
<feature type="domain" description="Flavodoxin-like" evidence="11">
    <location>
        <begin position="70"/>
        <end position="208"/>
    </location>
</feature>
<dbReference type="EC" id="1.8.1.2" evidence="10"/>
<dbReference type="InterPro" id="IPR001094">
    <property type="entry name" value="Flavdoxin-like"/>
</dbReference>
<dbReference type="Pfam" id="PF00175">
    <property type="entry name" value="NAD_binding_1"/>
    <property type="match status" value="1"/>
</dbReference>
<comment type="subunit">
    <text evidence="10">Alpha(8)-beta(8). The alpha component is a flavoprotein, the beta component is a hemoprotein.</text>
</comment>
<dbReference type="PRINTS" id="PR00369">
    <property type="entry name" value="FLAVODOXIN"/>
</dbReference>